<dbReference type="InterPro" id="IPR050057">
    <property type="entry name" value="Prokaryotic/Mito_RF"/>
</dbReference>
<dbReference type="Gene3D" id="3.30.70.1660">
    <property type="match status" value="1"/>
</dbReference>
<evidence type="ECO:0000259" key="2">
    <source>
        <dbReference type="PROSITE" id="PS00745"/>
    </source>
</evidence>
<protein>
    <submittedName>
        <fullName evidence="3">Peptide chain release factor H</fullName>
    </submittedName>
</protein>
<dbReference type="InterPro" id="IPR045853">
    <property type="entry name" value="Pep_chain_release_fac_I_sf"/>
</dbReference>
<dbReference type="KEGG" id="bhc:JFL75_04205"/>
<dbReference type="NCBIfam" id="TIGR03072">
    <property type="entry name" value="release_prfH"/>
    <property type="match status" value="1"/>
</dbReference>
<evidence type="ECO:0000256" key="1">
    <source>
        <dbReference type="ARBA" id="ARBA00010835"/>
    </source>
</evidence>
<organism evidence="3 4">
    <name type="scientific">Breznakiella homolactica</name>
    <dbReference type="NCBI Taxonomy" id="2798577"/>
    <lineage>
        <taxon>Bacteria</taxon>
        <taxon>Pseudomonadati</taxon>
        <taxon>Spirochaetota</taxon>
        <taxon>Spirochaetia</taxon>
        <taxon>Spirochaetales</taxon>
        <taxon>Breznakiellaceae</taxon>
        <taxon>Breznakiella</taxon>
    </lineage>
</organism>
<dbReference type="InterPro" id="IPR017509">
    <property type="entry name" value="PrfH"/>
</dbReference>
<dbReference type="Pfam" id="PF00472">
    <property type="entry name" value="RF-1"/>
    <property type="match status" value="1"/>
</dbReference>
<dbReference type="RefSeq" id="WP_215627433.1">
    <property type="nucleotide sequence ID" value="NZ_CP067089.2"/>
</dbReference>
<dbReference type="AlphaFoldDB" id="A0A7T8B9Z1"/>
<dbReference type="PROSITE" id="PS00745">
    <property type="entry name" value="RF_PROK_I"/>
    <property type="match status" value="1"/>
</dbReference>
<accession>A0A7T8B9Z1</accession>
<dbReference type="PANTHER" id="PTHR43804">
    <property type="entry name" value="LD18447P"/>
    <property type="match status" value="1"/>
</dbReference>
<dbReference type="PANTHER" id="PTHR43804:SF9">
    <property type="entry name" value="PEPTIDE CHAIN RELEASE FACTOR HOMOLOG-RELATED"/>
    <property type="match status" value="1"/>
</dbReference>
<sequence length="214" mass="24199">MTTLWLHISSGTGPEECAYAAARTVEAILAEAAAKKIPVHILETEASEKKGNCRSALLALEGQGAETFARSWTGTVQWVWKSTYRPDHKRKNWFTGVECIRPHPEETVCSLRDIRFETFRASGPGGQNINKTESAVRAVHIPTGKSAVAREERSQILNRRLALARLFLVFEKDREAGHAKTREELRRSHYRLERGNPVRVFYADTVQYREVSHG</sequence>
<comment type="similarity">
    <text evidence="1">Belongs to the prokaryotic/mitochondrial release factor family.</text>
</comment>
<gene>
    <name evidence="3" type="primary">prfH</name>
    <name evidence="3" type="ORF">JFL75_04205</name>
</gene>
<dbReference type="GO" id="GO:0003747">
    <property type="term" value="F:translation release factor activity"/>
    <property type="evidence" value="ECO:0007669"/>
    <property type="project" value="InterPro"/>
</dbReference>
<name>A0A7T8B9Z1_9SPIR</name>
<dbReference type="EMBL" id="CP067089">
    <property type="protein sequence ID" value="QQO10129.1"/>
    <property type="molecule type" value="Genomic_DNA"/>
</dbReference>
<evidence type="ECO:0000313" key="4">
    <source>
        <dbReference type="Proteomes" id="UP000595917"/>
    </source>
</evidence>
<dbReference type="Proteomes" id="UP000595917">
    <property type="component" value="Chromosome"/>
</dbReference>
<reference evidence="3" key="1">
    <citation type="submission" date="2021-01" db="EMBL/GenBank/DDBJ databases">
        <title>Description of Breznakiella homolactica.</title>
        <authorList>
            <person name="Song Y."/>
            <person name="Brune A."/>
        </authorList>
    </citation>
    <scope>NUCLEOTIDE SEQUENCE</scope>
    <source>
        <strain evidence="3">RmG30</strain>
    </source>
</reference>
<dbReference type="Gene3D" id="3.30.160.20">
    <property type="match status" value="1"/>
</dbReference>
<evidence type="ECO:0000313" key="3">
    <source>
        <dbReference type="EMBL" id="QQO10129.1"/>
    </source>
</evidence>
<keyword evidence="4" id="KW-1185">Reference proteome</keyword>
<dbReference type="InterPro" id="IPR000352">
    <property type="entry name" value="Pep_chain_release_fac_I"/>
</dbReference>
<feature type="domain" description="Prokaryotic-type class I peptide chain release factors" evidence="2">
    <location>
        <begin position="120"/>
        <end position="136"/>
    </location>
</feature>
<dbReference type="SUPFAM" id="SSF75620">
    <property type="entry name" value="Release factor"/>
    <property type="match status" value="1"/>
</dbReference>
<proteinExistence type="inferred from homology"/>